<reference evidence="2" key="1">
    <citation type="journal article" date="2018" name="Genome Announc.">
        <title>Complete Genome Sequence of the Methanococcus maripaludis Type Strain JJ (DSM 2067), a Model for Selenoprotein Synthesis in Archaea.</title>
        <authorList>
            <person name="Poehlein A."/>
            <person name="Heym D."/>
            <person name="Quitzke V."/>
            <person name="Fersch J."/>
            <person name="Daniel R."/>
            <person name="Rother M."/>
        </authorList>
    </citation>
    <scope>NUCLEOTIDE SEQUENCE [LARGE SCALE GENOMIC DNA]</scope>
    <source>
        <strain evidence="2">DSM 2067</strain>
    </source>
</reference>
<dbReference type="Gene3D" id="1.10.1660.10">
    <property type="match status" value="1"/>
</dbReference>
<organism evidence="1 2">
    <name type="scientific">Methanococcus maripaludis</name>
    <name type="common">Methanococcus deltae</name>
    <dbReference type="NCBI Taxonomy" id="39152"/>
    <lineage>
        <taxon>Archaea</taxon>
        <taxon>Methanobacteriati</taxon>
        <taxon>Methanobacteriota</taxon>
        <taxon>Methanomada group</taxon>
        <taxon>Methanococci</taxon>
        <taxon>Methanococcales</taxon>
        <taxon>Methanococcaceae</taxon>
        <taxon>Methanococcus</taxon>
    </lineage>
</organism>
<dbReference type="KEGG" id="mmad:MMJJ_02210"/>
<gene>
    <name evidence="1" type="ORF">MMJJ_02210</name>
</gene>
<dbReference type="AlphaFoldDB" id="A0A2L1C8V6"/>
<dbReference type="SUPFAM" id="SSF46955">
    <property type="entry name" value="Putative DNA-binding domain"/>
    <property type="match status" value="1"/>
</dbReference>
<evidence type="ECO:0000313" key="1">
    <source>
        <dbReference type="EMBL" id="AVB75640.1"/>
    </source>
</evidence>
<name>A0A2L1C8V6_METMI</name>
<dbReference type="RefSeq" id="WP_158658952.1">
    <property type="nucleotide sequence ID" value="NZ_CP026606.1"/>
</dbReference>
<dbReference type="Proteomes" id="UP000239462">
    <property type="component" value="Chromosome"/>
</dbReference>
<proteinExistence type="predicted"/>
<protein>
    <submittedName>
        <fullName evidence="1">Uncharacterized protein</fullName>
    </submittedName>
</protein>
<dbReference type="InterPro" id="IPR009061">
    <property type="entry name" value="DNA-bd_dom_put_sf"/>
</dbReference>
<dbReference type="GeneID" id="36101315"/>
<evidence type="ECO:0000313" key="2">
    <source>
        <dbReference type="Proteomes" id="UP000239462"/>
    </source>
</evidence>
<sequence>MHGIAQVYNLMNEVFKNNELYSSKEVCETLKISIRTLRNWTKFGKIEYLEFNGIHRFLGKNLNEIAVKRNCFIKNGEVDD</sequence>
<accession>A0A2L1C8V6</accession>
<dbReference type="EMBL" id="CP026606">
    <property type="protein sequence ID" value="AVB75640.1"/>
    <property type="molecule type" value="Genomic_DNA"/>
</dbReference>